<dbReference type="PRINTS" id="PR00789">
    <property type="entry name" value="OSIALOPTASE"/>
</dbReference>
<dbReference type="EMBL" id="FPCH01000003">
    <property type="protein sequence ID" value="SFV38090.1"/>
    <property type="molecule type" value="Genomic_DNA"/>
</dbReference>
<dbReference type="PANTHER" id="PTHR11735">
    <property type="entry name" value="TRNA N6-ADENOSINE THREONYLCARBAMOYLTRANSFERASE"/>
    <property type="match status" value="1"/>
</dbReference>
<accession>A0A1I7NTY9</accession>
<dbReference type="OrthoDB" id="9806197at2"/>
<reference evidence="10" key="1">
    <citation type="submission" date="2016-10" db="EMBL/GenBank/DDBJ databases">
        <authorList>
            <person name="Varghese N."/>
            <person name="Submissions S."/>
        </authorList>
    </citation>
    <scope>NUCLEOTIDE SEQUENCE [LARGE SCALE GENOMIC DNA]</scope>
    <source>
        <strain evidence="10">DSM 1565</strain>
    </source>
</reference>
<keyword evidence="7" id="KW-0963">Cytoplasm</keyword>
<evidence type="ECO:0000313" key="10">
    <source>
        <dbReference type="Proteomes" id="UP000199423"/>
    </source>
</evidence>
<dbReference type="PANTHER" id="PTHR11735:SF6">
    <property type="entry name" value="TRNA N6-ADENOSINE THREONYLCARBAMOYLTRANSFERASE, MITOCHONDRIAL"/>
    <property type="match status" value="1"/>
</dbReference>
<feature type="domain" description="Gcp-like" evidence="8">
    <location>
        <begin position="39"/>
        <end position="329"/>
    </location>
</feature>
<dbReference type="EC" id="2.3.1.234" evidence="7"/>
<evidence type="ECO:0000256" key="4">
    <source>
        <dbReference type="ARBA" id="ARBA00023004"/>
    </source>
</evidence>
<feature type="binding site" evidence="7">
    <location>
        <position position="294"/>
    </location>
    <ligand>
        <name>substrate</name>
    </ligand>
</feature>
<comment type="function">
    <text evidence="7">Required for the formation of a threonylcarbamoyl group on adenosine at position 37 (t(6)A37) in tRNAs that read codons beginning with adenine. Is involved in the transfer of the threonylcarbamoyl moiety of threonylcarbamoyl-AMP (TC-AMP) to the N6 group of A37, together with TsaE and TsaB. TsaD likely plays a direct catalytic role in this reaction.</text>
</comment>
<dbReference type="InterPro" id="IPR000905">
    <property type="entry name" value="Gcp-like_dom"/>
</dbReference>
<dbReference type="InterPro" id="IPR017861">
    <property type="entry name" value="KAE1/TsaD"/>
</dbReference>
<dbReference type="GO" id="GO:0005737">
    <property type="term" value="C:cytoplasm"/>
    <property type="evidence" value="ECO:0007669"/>
    <property type="project" value="UniProtKB-SubCell"/>
</dbReference>
<dbReference type="SUPFAM" id="SSF53067">
    <property type="entry name" value="Actin-like ATPase domain"/>
    <property type="match status" value="2"/>
</dbReference>
<comment type="similarity">
    <text evidence="7">Belongs to the KAE1 / TsaD family.</text>
</comment>
<keyword evidence="3 7" id="KW-0479">Metal-binding</keyword>
<evidence type="ECO:0000256" key="6">
    <source>
        <dbReference type="ARBA" id="ARBA00048117"/>
    </source>
</evidence>
<feature type="binding site" evidence="7">
    <location>
        <position position="126"/>
    </location>
    <ligand>
        <name>Fe cation</name>
        <dbReference type="ChEBI" id="CHEBI:24875"/>
    </ligand>
</feature>
<dbReference type="NCBIfam" id="TIGR03723">
    <property type="entry name" value="T6A_TsaD_YgjD"/>
    <property type="match status" value="1"/>
</dbReference>
<protein>
    <recommendedName>
        <fullName evidence="7">tRNA N6-adenosine threonylcarbamoyltransferase</fullName>
        <ecNumber evidence="7">2.3.1.234</ecNumber>
    </recommendedName>
    <alternativeName>
        <fullName evidence="7">N6-L-threonylcarbamoyladenine synthase</fullName>
        <shortName evidence="7">t(6)A synthase</shortName>
    </alternativeName>
    <alternativeName>
        <fullName evidence="7">t(6)A37 threonylcarbamoyladenosine biosynthesis protein TsaD</fullName>
    </alternativeName>
    <alternativeName>
        <fullName evidence="7">tRNA threonylcarbamoyladenosine biosynthesis protein TsaD</fullName>
    </alternativeName>
</protein>
<dbReference type="InterPro" id="IPR022450">
    <property type="entry name" value="TsaD"/>
</dbReference>
<evidence type="ECO:0000256" key="3">
    <source>
        <dbReference type="ARBA" id="ARBA00022723"/>
    </source>
</evidence>
<feature type="binding site" evidence="7">
    <location>
        <position position="322"/>
    </location>
    <ligand>
        <name>Fe cation</name>
        <dbReference type="ChEBI" id="CHEBI:24875"/>
    </ligand>
</feature>
<evidence type="ECO:0000259" key="8">
    <source>
        <dbReference type="Pfam" id="PF00814"/>
    </source>
</evidence>
<gene>
    <name evidence="7" type="primary">tsaD</name>
    <name evidence="9" type="ORF">SAMN04488557_3495</name>
</gene>
<dbReference type="GO" id="GO:0061711">
    <property type="term" value="F:tRNA N(6)-L-threonylcarbamoyladenine synthase activity"/>
    <property type="evidence" value="ECO:0007669"/>
    <property type="project" value="UniProtKB-EC"/>
</dbReference>
<comment type="cofactor">
    <cofactor evidence="7">
        <name>Fe(2+)</name>
        <dbReference type="ChEBI" id="CHEBI:29033"/>
    </cofactor>
    <text evidence="7">Binds 1 Fe(2+) ion per subunit.</text>
</comment>
<keyword evidence="10" id="KW-1185">Reference proteome</keyword>
<evidence type="ECO:0000256" key="7">
    <source>
        <dbReference type="HAMAP-Rule" id="MF_01445"/>
    </source>
</evidence>
<dbReference type="NCBIfam" id="TIGR00329">
    <property type="entry name" value="gcp_kae1"/>
    <property type="match status" value="1"/>
</dbReference>
<evidence type="ECO:0000313" key="9">
    <source>
        <dbReference type="EMBL" id="SFV38090.1"/>
    </source>
</evidence>
<dbReference type="FunFam" id="3.30.420.40:FF:000012">
    <property type="entry name" value="tRNA N6-adenosine threonylcarbamoyltransferase"/>
    <property type="match status" value="1"/>
</dbReference>
<dbReference type="GO" id="GO:0002949">
    <property type="term" value="P:tRNA threonylcarbamoyladenosine modification"/>
    <property type="evidence" value="ECO:0007669"/>
    <property type="project" value="UniProtKB-UniRule"/>
</dbReference>
<feature type="binding site" evidence="7">
    <location>
        <position position="181"/>
    </location>
    <ligand>
        <name>substrate</name>
    </ligand>
</feature>
<dbReference type="STRING" id="51670.SAMN04488557_3495"/>
<dbReference type="HAMAP" id="MF_01445">
    <property type="entry name" value="TsaD"/>
    <property type="match status" value="1"/>
</dbReference>
<dbReference type="Proteomes" id="UP000199423">
    <property type="component" value="Unassembled WGS sequence"/>
</dbReference>
<comment type="catalytic activity">
    <reaction evidence="6 7">
        <text>L-threonylcarbamoyladenylate + adenosine(37) in tRNA = N(6)-L-threonylcarbamoyladenosine(37) in tRNA + AMP + H(+)</text>
        <dbReference type="Rhea" id="RHEA:37059"/>
        <dbReference type="Rhea" id="RHEA-COMP:10162"/>
        <dbReference type="Rhea" id="RHEA-COMP:10163"/>
        <dbReference type="ChEBI" id="CHEBI:15378"/>
        <dbReference type="ChEBI" id="CHEBI:73682"/>
        <dbReference type="ChEBI" id="CHEBI:74411"/>
        <dbReference type="ChEBI" id="CHEBI:74418"/>
        <dbReference type="ChEBI" id="CHEBI:456215"/>
        <dbReference type="EC" id="2.3.1.234"/>
    </reaction>
</comment>
<organism evidence="9 10">
    <name type="scientific">Hyphomicrobium facile</name>
    <dbReference type="NCBI Taxonomy" id="51670"/>
    <lineage>
        <taxon>Bacteria</taxon>
        <taxon>Pseudomonadati</taxon>
        <taxon>Pseudomonadota</taxon>
        <taxon>Alphaproteobacteria</taxon>
        <taxon>Hyphomicrobiales</taxon>
        <taxon>Hyphomicrobiaceae</taxon>
        <taxon>Hyphomicrobium</taxon>
    </lineage>
</organism>
<feature type="binding site" evidence="7">
    <location>
        <position position="194"/>
    </location>
    <ligand>
        <name>substrate</name>
    </ligand>
</feature>
<keyword evidence="5 7" id="KW-0012">Acyltransferase</keyword>
<feature type="binding site" evidence="7">
    <location>
        <position position="198"/>
    </location>
    <ligand>
        <name>substrate</name>
    </ligand>
</feature>
<evidence type="ECO:0000256" key="2">
    <source>
        <dbReference type="ARBA" id="ARBA00022694"/>
    </source>
</evidence>
<keyword evidence="4 7" id="KW-0408">Iron</keyword>
<evidence type="ECO:0000256" key="1">
    <source>
        <dbReference type="ARBA" id="ARBA00022679"/>
    </source>
</evidence>
<dbReference type="AlphaFoldDB" id="A0A1I7NTY9"/>
<keyword evidence="1 7" id="KW-0808">Transferase</keyword>
<evidence type="ECO:0000256" key="5">
    <source>
        <dbReference type="ARBA" id="ARBA00023315"/>
    </source>
</evidence>
<feature type="binding site" evidence="7">
    <location>
        <begin position="148"/>
        <end position="152"/>
    </location>
    <ligand>
        <name>substrate</name>
    </ligand>
</feature>
<dbReference type="InterPro" id="IPR043129">
    <property type="entry name" value="ATPase_NBD"/>
</dbReference>
<sequence length="367" mass="37847">MVELPDFAPSALLVLGIETSCDETAAAVVARNAEGAGRILSNVVLSQFDSHAIYGGVVPEIAARAHTECLDLLVQKALDEAGVSLTDLSAVAASAGPGLIGGLIVGATSGKALALATGIPFLAINHLEAHALTAGLTDAIRPPYLMLLVSGGHTQILWVEGVGRYRRLATTIDDALGEAFDKTAKLLGLPMPGGPSVEKAALNGNPRRFNLPRPMIGREDPHFSFAGLKTAVRHAAAKISPLSEQDIADLCASFQAAVCDSVADRVRLAIRSVLPLLPEGTPRNFVAAGGVAANKALRSTLVGISDEFGFAFRAPPLELCTDNGAMIAWAGAERLALGLVDGLDSPVKPRWPLDPDAAKAAGAGVKA</sequence>
<proteinExistence type="inferred from homology"/>
<dbReference type="CDD" id="cd24133">
    <property type="entry name" value="ASKHA_NBD_TsaD_bac"/>
    <property type="match status" value="1"/>
</dbReference>
<name>A0A1I7NTY9_9HYPH</name>
<feature type="binding site" evidence="7">
    <location>
        <position position="130"/>
    </location>
    <ligand>
        <name>Fe cation</name>
        <dbReference type="ChEBI" id="CHEBI:24875"/>
    </ligand>
</feature>
<keyword evidence="2 7" id="KW-0819">tRNA processing</keyword>
<dbReference type="GO" id="GO:0005506">
    <property type="term" value="F:iron ion binding"/>
    <property type="evidence" value="ECO:0007669"/>
    <property type="project" value="UniProtKB-UniRule"/>
</dbReference>
<dbReference type="Pfam" id="PF00814">
    <property type="entry name" value="TsaD"/>
    <property type="match status" value="1"/>
</dbReference>
<dbReference type="Gene3D" id="3.30.420.40">
    <property type="match status" value="2"/>
</dbReference>
<comment type="subcellular location">
    <subcellularLocation>
        <location evidence="7">Cytoplasm</location>
    </subcellularLocation>
</comment>